<dbReference type="AlphaFoldDB" id="A0A0M3K5G1"/>
<dbReference type="WBParaSite" id="ASIM_0001620201-mRNA-1">
    <property type="protein sequence ID" value="ASIM_0001620201-mRNA-1"/>
    <property type="gene ID" value="ASIM_0001620201"/>
</dbReference>
<protein>
    <submittedName>
        <fullName evidence="2 4">Uncharacterized protein</fullName>
    </submittedName>
</protein>
<accession>A0A0M3K5G1</accession>
<keyword evidence="3" id="KW-1185">Reference proteome</keyword>
<evidence type="ECO:0000313" key="4">
    <source>
        <dbReference type="WBParaSite" id="ASIM_0001620201-mRNA-1"/>
    </source>
</evidence>
<feature type="region of interest" description="Disordered" evidence="1">
    <location>
        <begin position="19"/>
        <end position="88"/>
    </location>
</feature>
<feature type="compositionally biased region" description="Polar residues" evidence="1">
    <location>
        <begin position="44"/>
        <end position="53"/>
    </location>
</feature>
<evidence type="ECO:0000313" key="2">
    <source>
        <dbReference type="EMBL" id="VDK55640.1"/>
    </source>
</evidence>
<name>A0A0M3K5G1_ANISI</name>
<reference evidence="2 3" key="2">
    <citation type="submission" date="2018-11" db="EMBL/GenBank/DDBJ databases">
        <authorList>
            <consortium name="Pathogen Informatics"/>
        </authorList>
    </citation>
    <scope>NUCLEOTIDE SEQUENCE [LARGE SCALE GENOMIC DNA]</scope>
</reference>
<dbReference type="EMBL" id="UYRR01032438">
    <property type="protein sequence ID" value="VDK55640.1"/>
    <property type="molecule type" value="Genomic_DNA"/>
</dbReference>
<feature type="compositionally biased region" description="Pro residues" evidence="1">
    <location>
        <begin position="22"/>
        <end position="33"/>
    </location>
</feature>
<proteinExistence type="predicted"/>
<sequence length="88" mass="9692">MADKVGFYADYSFATTAVHPYATPPPTAHPPPMKRTFDNVLTKAPSSSGTSQLGPKMDEPPRKSYRAPSPVKDYRNPSTLAFRDFSQT</sequence>
<evidence type="ECO:0000313" key="3">
    <source>
        <dbReference type="Proteomes" id="UP000267096"/>
    </source>
</evidence>
<organism evidence="4">
    <name type="scientific">Anisakis simplex</name>
    <name type="common">Herring worm</name>
    <dbReference type="NCBI Taxonomy" id="6269"/>
    <lineage>
        <taxon>Eukaryota</taxon>
        <taxon>Metazoa</taxon>
        <taxon>Ecdysozoa</taxon>
        <taxon>Nematoda</taxon>
        <taxon>Chromadorea</taxon>
        <taxon>Rhabditida</taxon>
        <taxon>Spirurina</taxon>
        <taxon>Ascaridomorpha</taxon>
        <taxon>Ascaridoidea</taxon>
        <taxon>Anisakidae</taxon>
        <taxon>Anisakis</taxon>
        <taxon>Anisakis simplex complex</taxon>
    </lineage>
</organism>
<dbReference type="Proteomes" id="UP000267096">
    <property type="component" value="Unassembled WGS sequence"/>
</dbReference>
<gene>
    <name evidence="2" type="ORF">ASIM_LOCUS15609</name>
</gene>
<evidence type="ECO:0000256" key="1">
    <source>
        <dbReference type="SAM" id="MobiDB-lite"/>
    </source>
</evidence>
<reference evidence="4" key="1">
    <citation type="submission" date="2017-02" db="UniProtKB">
        <authorList>
            <consortium name="WormBaseParasite"/>
        </authorList>
    </citation>
    <scope>IDENTIFICATION</scope>
</reference>